<name>A0A2I1X936_NEISI</name>
<dbReference type="EMBL" id="PKJO01000031">
    <property type="protein sequence ID" value="PLA39146.1"/>
    <property type="molecule type" value="Genomic_DNA"/>
</dbReference>
<dbReference type="InterPro" id="IPR010260">
    <property type="entry name" value="AlpA"/>
</dbReference>
<dbReference type="PANTHER" id="PTHR36154">
    <property type="entry name" value="DNA-BINDING TRANSCRIPTIONAL ACTIVATOR ALPA"/>
    <property type="match status" value="1"/>
</dbReference>
<dbReference type="InterPro" id="IPR052931">
    <property type="entry name" value="Prophage_regulatory_activator"/>
</dbReference>
<gene>
    <name evidence="1" type="ORF">CYK00_12270</name>
</gene>
<dbReference type="GO" id="GO:0003677">
    <property type="term" value="F:DNA binding"/>
    <property type="evidence" value="ECO:0007669"/>
    <property type="project" value="UniProtKB-KW"/>
</dbReference>
<sequence>MENIVNQGNKAYSKRVLRVKQVSEKLGLCVSAIWAKTSPKNARYDATFPKPFKVAANATVWLESELDAWLSAKAESRIDGKQGATA</sequence>
<dbReference type="Proteomes" id="UP000234767">
    <property type="component" value="Unassembled WGS sequence"/>
</dbReference>
<dbReference type="AlphaFoldDB" id="A0A2I1X936"/>
<evidence type="ECO:0000313" key="1">
    <source>
        <dbReference type="EMBL" id="PLA39146.1"/>
    </source>
</evidence>
<organism evidence="1 2">
    <name type="scientific">Neisseria sicca</name>
    <dbReference type="NCBI Taxonomy" id="490"/>
    <lineage>
        <taxon>Bacteria</taxon>
        <taxon>Pseudomonadati</taxon>
        <taxon>Pseudomonadota</taxon>
        <taxon>Betaproteobacteria</taxon>
        <taxon>Neisseriales</taxon>
        <taxon>Neisseriaceae</taxon>
        <taxon>Neisseria</taxon>
    </lineage>
</organism>
<dbReference type="Pfam" id="PF05930">
    <property type="entry name" value="Phage_AlpA"/>
    <property type="match status" value="1"/>
</dbReference>
<keyword evidence="1" id="KW-0238">DNA-binding</keyword>
<dbReference type="PANTHER" id="PTHR36154:SF1">
    <property type="entry name" value="DNA-BINDING TRANSCRIPTIONAL ACTIVATOR ALPA"/>
    <property type="match status" value="1"/>
</dbReference>
<dbReference type="RefSeq" id="WP_101810959.1">
    <property type="nucleotide sequence ID" value="NZ_PKJO01000031.1"/>
</dbReference>
<accession>A0A2I1X936</accession>
<protein>
    <submittedName>
        <fullName evidence="1">DNA-binding protein</fullName>
    </submittedName>
</protein>
<comment type="caution">
    <text evidence="1">The sequence shown here is derived from an EMBL/GenBank/DDBJ whole genome shotgun (WGS) entry which is preliminary data.</text>
</comment>
<reference evidence="1 2" key="1">
    <citation type="submission" date="2017-12" db="EMBL/GenBank/DDBJ databases">
        <title>Phylogenetic diversity of female urinary microbiome.</title>
        <authorList>
            <person name="Thomas-White K."/>
            <person name="Wolfe A.J."/>
        </authorList>
    </citation>
    <scope>NUCLEOTIDE SEQUENCE [LARGE SCALE GENOMIC DNA]</scope>
    <source>
        <strain evidence="1 2">UMB0321</strain>
    </source>
</reference>
<proteinExistence type="predicted"/>
<evidence type="ECO:0000313" key="2">
    <source>
        <dbReference type="Proteomes" id="UP000234767"/>
    </source>
</evidence>